<evidence type="ECO:0000313" key="2">
    <source>
        <dbReference type="EMBL" id="CAI9965984.1"/>
    </source>
</evidence>
<sequence>MYKIQSFLSALCIKKTYQPELRGEGSYYFCLQEGPDIVTKDNQTFDFSVSKNPLAMYKTEIEKYCKIFNNNNCRQVDPRSVIEMSRYCKPDKLFKSLSFWTIYMESQKLEKYSSYSKENNLNRFSLFIPCNILCVAITIAEVLFWSEICFKQRRHHTVNYVYAGTVQQIYQIQKRSTTFQMSRTALSPGPNSAEQKNPMLYIESQNKLVHQTRVYYKLLQLCDIVNNITLNYPLHTIL</sequence>
<reference evidence="2" key="1">
    <citation type="submission" date="2023-06" db="EMBL/GenBank/DDBJ databases">
        <authorList>
            <person name="Kurt Z."/>
        </authorList>
    </citation>
    <scope>NUCLEOTIDE SEQUENCE</scope>
</reference>
<keyword evidence="1" id="KW-0812">Transmembrane</keyword>
<proteinExistence type="predicted"/>
<feature type="transmembrane region" description="Helical" evidence="1">
    <location>
        <begin position="124"/>
        <end position="145"/>
    </location>
</feature>
<keyword evidence="1" id="KW-1133">Transmembrane helix</keyword>
<dbReference type="EMBL" id="CATOUU010000998">
    <property type="protein sequence ID" value="CAI9965984.1"/>
    <property type="molecule type" value="Genomic_DNA"/>
</dbReference>
<gene>
    <name evidence="3" type="ORF">HINF_LOCUS21450</name>
    <name evidence="2" type="ORF">HINF_LOCUS53629</name>
</gene>
<keyword evidence="1" id="KW-0472">Membrane</keyword>
<evidence type="ECO:0000313" key="3">
    <source>
        <dbReference type="EMBL" id="CAL6009133.1"/>
    </source>
</evidence>
<dbReference type="EMBL" id="CAXDID020000059">
    <property type="protein sequence ID" value="CAL6009133.1"/>
    <property type="molecule type" value="Genomic_DNA"/>
</dbReference>
<protein>
    <submittedName>
        <fullName evidence="3">Hypothetical_protein</fullName>
    </submittedName>
</protein>
<name>A0AA86QTX1_9EUKA</name>
<comment type="caution">
    <text evidence="2">The sequence shown here is derived from an EMBL/GenBank/DDBJ whole genome shotgun (WGS) entry which is preliminary data.</text>
</comment>
<reference evidence="3 4" key="2">
    <citation type="submission" date="2024-07" db="EMBL/GenBank/DDBJ databases">
        <authorList>
            <person name="Akdeniz Z."/>
        </authorList>
    </citation>
    <scope>NUCLEOTIDE SEQUENCE [LARGE SCALE GENOMIC DNA]</scope>
</reference>
<dbReference type="AlphaFoldDB" id="A0AA86QTX1"/>
<dbReference type="Proteomes" id="UP001642409">
    <property type="component" value="Unassembled WGS sequence"/>
</dbReference>
<evidence type="ECO:0000313" key="4">
    <source>
        <dbReference type="Proteomes" id="UP001642409"/>
    </source>
</evidence>
<keyword evidence="4" id="KW-1185">Reference proteome</keyword>
<organism evidence="2">
    <name type="scientific">Hexamita inflata</name>
    <dbReference type="NCBI Taxonomy" id="28002"/>
    <lineage>
        <taxon>Eukaryota</taxon>
        <taxon>Metamonada</taxon>
        <taxon>Diplomonadida</taxon>
        <taxon>Hexamitidae</taxon>
        <taxon>Hexamitinae</taxon>
        <taxon>Hexamita</taxon>
    </lineage>
</organism>
<accession>A0AA86QTX1</accession>
<evidence type="ECO:0000256" key="1">
    <source>
        <dbReference type="SAM" id="Phobius"/>
    </source>
</evidence>